<dbReference type="Pfam" id="PF16278">
    <property type="entry name" value="zf-C2HE"/>
    <property type="match status" value="1"/>
</dbReference>
<dbReference type="Proteomes" id="UP000276834">
    <property type="component" value="Unassembled WGS sequence"/>
</dbReference>
<comment type="function">
    <text evidence="18">DNA-binding protein involved in single-strand DNA break repair, double-strand DNA break repair and base excision repair. Resolves abortive DNA ligation intermediates formed either at base excision sites, or when DNA ligases attempt to repair non-ligatable breaks induced by reactive oxygen species. Catalyzes the release of adenylate groups covalently linked to 5'-phosphate termini, resulting in the production of 5'-phosphate termini that can be efficiently rejoined. Also able to hydrolyze adenosine 5'-monophosphoramidate (AMP-NH(2)) and diadenosine tetraphosphate (AppppA), but with lower catalytic activity. Likewise, catalyzes the release of 3'-linked guanosine (DNAppG) and inosine (DNAppI) from DNA, but has higher specific activity with 5'-linked adenosine (AppDNA).</text>
</comment>
<dbReference type="OrthoDB" id="3512845at2759"/>
<comment type="catalytic activity">
    <reaction evidence="17">
        <text>a 5'-end adenosine-5'-diphospho-5'-ribonucleoside-2'-deoxyribonucleotide-DNA + H2O = a 5'-end 5'-phospho-ribonucleoside-2'-deoxyribonucleotide-DNA + AMP + 2 H(+)</text>
        <dbReference type="Rhea" id="RHEA:52132"/>
        <dbReference type="Rhea" id="RHEA-COMP:13182"/>
        <dbReference type="Rhea" id="RHEA-COMP:13183"/>
        <dbReference type="ChEBI" id="CHEBI:15377"/>
        <dbReference type="ChEBI" id="CHEBI:15378"/>
        <dbReference type="ChEBI" id="CHEBI:136414"/>
        <dbReference type="ChEBI" id="CHEBI:136415"/>
        <dbReference type="ChEBI" id="CHEBI:456215"/>
        <dbReference type="EC" id="3.6.1.71"/>
    </reaction>
</comment>
<evidence type="ECO:0000256" key="6">
    <source>
        <dbReference type="ARBA" id="ARBA00022723"/>
    </source>
</evidence>
<reference evidence="21 22" key="1">
    <citation type="journal article" date="2018" name="Proc. R. Soc. B">
        <title>A non-coding region near Follistatin controls head colour polymorphism in the Gouldian finch.</title>
        <authorList>
            <person name="Toomey M.B."/>
            <person name="Marques C.I."/>
            <person name="Andrade P."/>
            <person name="Araujo P.M."/>
            <person name="Sabatino S."/>
            <person name="Gazda M.A."/>
            <person name="Afonso S."/>
            <person name="Lopes R.J."/>
            <person name="Corbo J.C."/>
            <person name="Carneiro M."/>
        </authorList>
    </citation>
    <scope>NUCLEOTIDE SEQUENCE [LARGE SCALE GENOMIC DNA]</scope>
    <source>
        <strain evidence="21">Red01</strain>
        <tissue evidence="21">Muscle</tissue>
    </source>
</reference>
<dbReference type="GO" id="GO:0033699">
    <property type="term" value="F:DNA 5'-adenosine monophosphate hydrolase activity"/>
    <property type="evidence" value="ECO:0007669"/>
    <property type="project" value="UniProtKB-EC"/>
</dbReference>
<comment type="caution">
    <text evidence="21">The sequence shown here is derived from an EMBL/GenBank/DDBJ whole genome shotgun (WGS) entry which is preliminary data.</text>
</comment>
<gene>
    <name evidence="21" type="ORF">DV515_00009226</name>
</gene>
<evidence type="ECO:0000256" key="12">
    <source>
        <dbReference type="ARBA" id="ARBA00023204"/>
    </source>
</evidence>
<dbReference type="GO" id="GO:0120108">
    <property type="term" value="F:DNA-3'-diphospho-5'-guanosine diphosphatase activity"/>
    <property type="evidence" value="ECO:0007669"/>
    <property type="project" value="UniProtKB-EC"/>
</dbReference>
<keyword evidence="22" id="KW-1185">Reference proteome</keyword>
<comment type="caution">
    <text evidence="19">Lacks conserved residue(s) required for the propagation of feature annotation.</text>
</comment>
<evidence type="ECO:0000259" key="20">
    <source>
        <dbReference type="PROSITE" id="PS51084"/>
    </source>
</evidence>
<keyword evidence="9" id="KW-0378">Hydrolase</keyword>
<dbReference type="InterPro" id="IPR011146">
    <property type="entry name" value="HIT-like"/>
</dbReference>
<dbReference type="GO" id="GO:0005654">
    <property type="term" value="C:nucleoplasm"/>
    <property type="evidence" value="ECO:0007669"/>
    <property type="project" value="UniProtKB-SubCell"/>
</dbReference>
<dbReference type="Gene3D" id="2.60.200.20">
    <property type="match status" value="1"/>
</dbReference>
<evidence type="ECO:0000256" key="8">
    <source>
        <dbReference type="ARBA" id="ARBA00022771"/>
    </source>
</evidence>
<organism evidence="21 22">
    <name type="scientific">Chloebia gouldiae</name>
    <name type="common">Gouldian finch</name>
    <name type="synonym">Erythrura gouldiae</name>
    <dbReference type="NCBI Taxonomy" id="44316"/>
    <lineage>
        <taxon>Eukaryota</taxon>
        <taxon>Metazoa</taxon>
        <taxon>Chordata</taxon>
        <taxon>Craniata</taxon>
        <taxon>Vertebrata</taxon>
        <taxon>Euteleostomi</taxon>
        <taxon>Archelosauria</taxon>
        <taxon>Archosauria</taxon>
        <taxon>Dinosauria</taxon>
        <taxon>Saurischia</taxon>
        <taxon>Theropoda</taxon>
        <taxon>Coelurosauria</taxon>
        <taxon>Aves</taxon>
        <taxon>Neognathae</taxon>
        <taxon>Neoaves</taxon>
        <taxon>Telluraves</taxon>
        <taxon>Australaves</taxon>
        <taxon>Passeriformes</taxon>
        <taxon>Passeroidea</taxon>
        <taxon>Passeridae</taxon>
        <taxon>Chloebia</taxon>
    </lineage>
</organism>
<evidence type="ECO:0000256" key="7">
    <source>
        <dbReference type="ARBA" id="ARBA00022763"/>
    </source>
</evidence>
<keyword evidence="8" id="KW-0863">Zinc-finger</keyword>
<evidence type="ECO:0000256" key="14">
    <source>
        <dbReference type="ARBA" id="ARBA00024601"/>
    </source>
</evidence>
<keyword evidence="11" id="KW-0238">DNA-binding</keyword>
<evidence type="ECO:0000256" key="13">
    <source>
        <dbReference type="ARBA" id="ARBA00023242"/>
    </source>
</evidence>
<dbReference type="PROSITE" id="PS00892">
    <property type="entry name" value="HIT_1"/>
    <property type="match status" value="1"/>
</dbReference>
<dbReference type="InterPro" id="IPR032566">
    <property type="entry name" value="Znf-C2HE"/>
</dbReference>
<evidence type="ECO:0000256" key="5">
    <source>
        <dbReference type="ARBA" id="ARBA00018614"/>
    </source>
</evidence>
<accession>A0A3L8SDD8</accession>
<comment type="subcellular location">
    <subcellularLocation>
        <location evidence="1">Nucleus</location>
        <location evidence="1">Nucleolus</location>
    </subcellularLocation>
    <subcellularLocation>
        <location evidence="2">Nucleus</location>
        <location evidence="2">Nucleoplasm</location>
    </subcellularLocation>
</comment>
<keyword evidence="13" id="KW-0539">Nucleus</keyword>
<name>A0A3L8SDD8_CHLGU</name>
<dbReference type="AlphaFoldDB" id="A0A3L8SDD8"/>
<dbReference type="EC" id="3.6.1.72" evidence="3"/>
<dbReference type="EMBL" id="QUSF01000029">
    <property type="protein sequence ID" value="RLW00040.1"/>
    <property type="molecule type" value="Genomic_DNA"/>
</dbReference>
<dbReference type="FunFam" id="2.60.200.20:FF:000010">
    <property type="entry name" value="aprataxin isoform X1"/>
    <property type="match status" value="1"/>
</dbReference>
<evidence type="ECO:0000256" key="16">
    <source>
        <dbReference type="ARBA" id="ARBA00044639"/>
    </source>
</evidence>
<dbReference type="SUPFAM" id="SSF54197">
    <property type="entry name" value="HIT-like"/>
    <property type="match status" value="1"/>
</dbReference>
<dbReference type="PANTHER" id="PTHR12486">
    <property type="entry name" value="APRATAXIN-RELATED"/>
    <property type="match status" value="1"/>
</dbReference>
<evidence type="ECO:0000256" key="15">
    <source>
        <dbReference type="ARBA" id="ARBA00032750"/>
    </source>
</evidence>
<sequence length="333" mass="37999">MDGTVMRMCWLVSKEKCTQRVKLPHLEPVVIGRGPETGITDKKCSRQQVQLKADCNKGYVTVKQIGVNPTSVDLVNIGKDEVVKMKPGQVLHIVNNLYPYMVEFAEESGKTVPKANKMPHEDSCENDDTELVPRKTMKLEVVDTQGSSTNPKLSNTNVSTHEGTLSQKASVLVYKDEKTVVIKDKFPKARYHWLILPWDSISSLKSVTRDHLELLEHMHAIGQKMIEQCPARDSLEFRLGYHAIPSMSQLHLHVVSQDFDSPALKTKKHWNSFTTDYFLNSEDVIEMVRSKGKVMVKDHISELLKLPLRCHCCKQQLSTIPQLKEHLRKHWPK</sequence>
<evidence type="ECO:0000256" key="3">
    <source>
        <dbReference type="ARBA" id="ARBA00012495"/>
    </source>
</evidence>
<dbReference type="InterPro" id="IPR013087">
    <property type="entry name" value="Znf_C2H2_type"/>
</dbReference>
<keyword evidence="12" id="KW-0234">DNA repair</keyword>
<dbReference type="FunFam" id="3.30.428.10:FF:000004">
    <property type="entry name" value="aprataxin isoform X2"/>
    <property type="match status" value="1"/>
</dbReference>
<dbReference type="GO" id="GO:0000012">
    <property type="term" value="P:single strand break repair"/>
    <property type="evidence" value="ECO:0007669"/>
    <property type="project" value="TreeGrafter"/>
</dbReference>
<evidence type="ECO:0000256" key="19">
    <source>
        <dbReference type="PROSITE-ProRule" id="PRU00464"/>
    </source>
</evidence>
<keyword evidence="6" id="KW-0479">Metal-binding</keyword>
<dbReference type="PROSITE" id="PS00028">
    <property type="entry name" value="ZINC_FINGER_C2H2_1"/>
    <property type="match status" value="1"/>
</dbReference>
<proteinExistence type="predicted"/>
<dbReference type="InterPro" id="IPR008984">
    <property type="entry name" value="SMAD_FHA_dom_sf"/>
</dbReference>
<dbReference type="SUPFAM" id="SSF49879">
    <property type="entry name" value="SMAD/FHA domain"/>
    <property type="match status" value="1"/>
</dbReference>
<dbReference type="EC" id="3.6.1.71" evidence="4"/>
<dbReference type="Pfam" id="PF11969">
    <property type="entry name" value="DcpS_C"/>
    <property type="match status" value="1"/>
</dbReference>
<dbReference type="PROSITE" id="PS51084">
    <property type="entry name" value="HIT_2"/>
    <property type="match status" value="1"/>
</dbReference>
<dbReference type="GO" id="GO:0003725">
    <property type="term" value="F:double-stranded RNA binding"/>
    <property type="evidence" value="ECO:0007669"/>
    <property type="project" value="TreeGrafter"/>
</dbReference>
<dbReference type="GO" id="GO:0008270">
    <property type="term" value="F:zinc ion binding"/>
    <property type="evidence" value="ECO:0007669"/>
    <property type="project" value="UniProtKB-KW"/>
</dbReference>
<evidence type="ECO:0000256" key="1">
    <source>
        <dbReference type="ARBA" id="ARBA00004604"/>
    </source>
</evidence>
<dbReference type="InterPro" id="IPR041388">
    <property type="entry name" value="FHA_2"/>
</dbReference>
<dbReference type="GO" id="GO:0003697">
    <property type="term" value="F:single-stranded DNA binding"/>
    <property type="evidence" value="ECO:0007669"/>
    <property type="project" value="TreeGrafter"/>
</dbReference>
<evidence type="ECO:0000256" key="10">
    <source>
        <dbReference type="ARBA" id="ARBA00022833"/>
    </source>
</evidence>
<evidence type="ECO:0000256" key="2">
    <source>
        <dbReference type="ARBA" id="ARBA00004642"/>
    </source>
</evidence>
<dbReference type="Pfam" id="PF17913">
    <property type="entry name" value="FHA_2"/>
    <property type="match status" value="1"/>
</dbReference>
<dbReference type="PANTHER" id="PTHR12486:SF4">
    <property type="entry name" value="APRATAXIN"/>
    <property type="match status" value="1"/>
</dbReference>
<evidence type="ECO:0000256" key="9">
    <source>
        <dbReference type="ARBA" id="ARBA00022801"/>
    </source>
</evidence>
<evidence type="ECO:0000313" key="22">
    <source>
        <dbReference type="Proteomes" id="UP000276834"/>
    </source>
</evidence>
<evidence type="ECO:0000313" key="21">
    <source>
        <dbReference type="EMBL" id="RLW00040.1"/>
    </source>
</evidence>
<dbReference type="STRING" id="44316.ENSEGOP00005013999"/>
<evidence type="ECO:0000256" key="17">
    <source>
        <dbReference type="ARBA" id="ARBA00044713"/>
    </source>
</evidence>
<feature type="domain" description="HIT" evidence="20">
    <location>
        <begin position="159"/>
        <end position="264"/>
    </location>
</feature>
<evidence type="ECO:0000256" key="18">
    <source>
        <dbReference type="ARBA" id="ARBA00045142"/>
    </source>
</evidence>
<dbReference type="GO" id="GO:0030983">
    <property type="term" value="F:mismatched DNA binding"/>
    <property type="evidence" value="ECO:0007669"/>
    <property type="project" value="TreeGrafter"/>
</dbReference>
<dbReference type="GO" id="GO:0005730">
    <property type="term" value="C:nucleolus"/>
    <property type="evidence" value="ECO:0007669"/>
    <property type="project" value="UniProtKB-SubCell"/>
</dbReference>
<keyword evidence="10" id="KW-0862">Zinc</keyword>
<dbReference type="Gene3D" id="3.30.428.10">
    <property type="entry name" value="HIT-like"/>
    <property type="match status" value="1"/>
</dbReference>
<evidence type="ECO:0000256" key="11">
    <source>
        <dbReference type="ARBA" id="ARBA00023125"/>
    </source>
</evidence>
<dbReference type="GO" id="GO:1990165">
    <property type="term" value="F:single-strand break-containing DNA binding"/>
    <property type="evidence" value="ECO:0007669"/>
    <property type="project" value="TreeGrafter"/>
</dbReference>
<comment type="catalytic activity">
    <reaction evidence="16">
        <text>a 5'-end adenosine-5'-diphospho-5'-2'-deoxyribonucleoside-DNA + H2O = a 5'-end 5'-phospho-2'-deoxyribonucleoside-DNA + AMP + 2 H(+)</text>
        <dbReference type="Rhea" id="RHEA:52128"/>
        <dbReference type="Rhea" id="RHEA-COMP:13180"/>
        <dbReference type="Rhea" id="RHEA-COMP:13181"/>
        <dbReference type="ChEBI" id="CHEBI:15377"/>
        <dbReference type="ChEBI" id="CHEBI:15378"/>
        <dbReference type="ChEBI" id="CHEBI:136412"/>
        <dbReference type="ChEBI" id="CHEBI:136413"/>
        <dbReference type="ChEBI" id="CHEBI:456215"/>
        <dbReference type="EC" id="3.6.1.71"/>
    </reaction>
</comment>
<keyword evidence="7" id="KW-0227">DNA damage</keyword>
<comment type="catalytic activity">
    <reaction evidence="14">
        <text>a 3'-end 2'-deoxyribonucleotide-3'-diphospho-5'-guanosine-DNA + H2O = a 3'-end 2'-deoxyribonucleotide 3'-phosphate-DNA + GMP + 2 H(+)</text>
        <dbReference type="Rhea" id="RHEA:52140"/>
        <dbReference type="Rhea" id="RHEA-COMP:13186"/>
        <dbReference type="Rhea" id="RHEA-COMP:13187"/>
        <dbReference type="ChEBI" id="CHEBI:15377"/>
        <dbReference type="ChEBI" id="CHEBI:15378"/>
        <dbReference type="ChEBI" id="CHEBI:58115"/>
        <dbReference type="ChEBI" id="CHEBI:136419"/>
        <dbReference type="ChEBI" id="CHEBI:136420"/>
        <dbReference type="EC" id="3.6.1.72"/>
    </reaction>
</comment>
<protein>
    <recommendedName>
        <fullName evidence="5">Aprataxin</fullName>
        <ecNumber evidence="4">3.6.1.71</ecNumber>
        <ecNumber evidence="3">3.6.1.72</ecNumber>
    </recommendedName>
    <alternativeName>
        <fullName evidence="15">Forkhead-associated domain histidine triad-like protein</fullName>
    </alternativeName>
</protein>
<dbReference type="InterPro" id="IPR036265">
    <property type="entry name" value="HIT-like_sf"/>
</dbReference>
<evidence type="ECO:0000256" key="4">
    <source>
        <dbReference type="ARBA" id="ARBA00012496"/>
    </source>
</evidence>
<dbReference type="InterPro" id="IPR019808">
    <property type="entry name" value="Histidine_triad_CS"/>
</dbReference>